<feature type="domain" description="Reverse transcriptase Ty1/copia-type" evidence="1">
    <location>
        <begin position="1"/>
        <end position="76"/>
    </location>
</feature>
<evidence type="ECO:0000259" key="1">
    <source>
        <dbReference type="Pfam" id="PF07727"/>
    </source>
</evidence>
<dbReference type="AlphaFoldDB" id="A0AAV3RFS2"/>
<evidence type="ECO:0000313" key="3">
    <source>
        <dbReference type="Proteomes" id="UP001454036"/>
    </source>
</evidence>
<dbReference type="EMBL" id="BAABME010027217">
    <property type="protein sequence ID" value="GAA0175237.1"/>
    <property type="molecule type" value="Genomic_DNA"/>
</dbReference>
<comment type="caution">
    <text evidence="2">The sequence shown here is derived from an EMBL/GenBank/DDBJ whole genome shotgun (WGS) entry which is preliminary data.</text>
</comment>
<gene>
    <name evidence="2" type="ORF">LIER_41872</name>
</gene>
<organism evidence="2 3">
    <name type="scientific">Lithospermum erythrorhizon</name>
    <name type="common">Purple gromwell</name>
    <name type="synonym">Lithospermum officinale var. erythrorhizon</name>
    <dbReference type="NCBI Taxonomy" id="34254"/>
    <lineage>
        <taxon>Eukaryota</taxon>
        <taxon>Viridiplantae</taxon>
        <taxon>Streptophyta</taxon>
        <taxon>Embryophyta</taxon>
        <taxon>Tracheophyta</taxon>
        <taxon>Spermatophyta</taxon>
        <taxon>Magnoliopsida</taxon>
        <taxon>eudicotyledons</taxon>
        <taxon>Gunneridae</taxon>
        <taxon>Pentapetalae</taxon>
        <taxon>asterids</taxon>
        <taxon>lamiids</taxon>
        <taxon>Boraginales</taxon>
        <taxon>Boraginaceae</taxon>
        <taxon>Boraginoideae</taxon>
        <taxon>Lithospermeae</taxon>
        <taxon>Lithospermum</taxon>
    </lineage>
</organism>
<protein>
    <recommendedName>
        <fullName evidence="1">Reverse transcriptase Ty1/copia-type domain-containing protein</fullName>
    </recommendedName>
</protein>
<reference evidence="2 3" key="1">
    <citation type="submission" date="2024-01" db="EMBL/GenBank/DDBJ databases">
        <title>The complete chloroplast genome sequence of Lithospermum erythrorhizon: insights into the phylogenetic relationship among Boraginaceae species and the maternal lineages of purple gromwells.</title>
        <authorList>
            <person name="Okada T."/>
            <person name="Watanabe K."/>
        </authorList>
    </citation>
    <scope>NUCLEOTIDE SEQUENCE [LARGE SCALE GENOMIC DNA]</scope>
</reference>
<accession>A0AAV3RFS2</accession>
<sequence length="157" mass="18222">MDGKTAFLNGLVQEEVYVEPPKGFVDVHHLEYVYKLKKALYGLKEVPRAWYERLNVFLLKNGYIRGSVDNKLFIRREKGKMKGEFKMSMVGELKYFLGILINQMKNSIFIHSQNMLKILSRSLGWKLQAPKGYPWPPMSNLSRMKMGTQLTSTDIEA</sequence>
<dbReference type="Pfam" id="PF07727">
    <property type="entry name" value="RVT_2"/>
    <property type="match status" value="1"/>
</dbReference>
<proteinExistence type="predicted"/>
<name>A0AAV3RFS2_LITER</name>
<dbReference type="Proteomes" id="UP001454036">
    <property type="component" value="Unassembled WGS sequence"/>
</dbReference>
<dbReference type="InterPro" id="IPR013103">
    <property type="entry name" value="RVT_2"/>
</dbReference>
<keyword evidence="3" id="KW-1185">Reference proteome</keyword>
<evidence type="ECO:0000313" key="2">
    <source>
        <dbReference type="EMBL" id="GAA0175237.1"/>
    </source>
</evidence>